<proteinExistence type="inferred from homology"/>
<evidence type="ECO:0000256" key="1">
    <source>
        <dbReference type="ARBA" id="ARBA00006484"/>
    </source>
</evidence>
<name>A0A9Q3VZ44_9ACTN</name>
<sequence length="229" mass="24270">MSSVVVVGGTSGTGREFARVRAERGDEVVLTGRDPDRADTVAKEVGARGLALDLSRPREIAAALADVGRVDHLVLAGVSRDENRVTDYDIAAALRLVTLKLVGYTEVVHVLRPRMTDDSAIVVFGGQAKERPYPGATTVATVNAGVRGLVNTLAVELAPVRVNAVHPGVVGDSPYWRSKPEEVLAALIARTPTGRLATTTDVVDAVDFLLRNRSVNAMELNVDGGWLLG</sequence>
<keyword evidence="2" id="KW-0560">Oxidoreductase</keyword>
<evidence type="ECO:0000256" key="2">
    <source>
        <dbReference type="ARBA" id="ARBA00023002"/>
    </source>
</evidence>
<dbReference type="Proteomes" id="UP001108029">
    <property type="component" value="Unassembled WGS sequence"/>
</dbReference>
<keyword evidence="4" id="KW-1185">Reference proteome</keyword>
<dbReference type="AlphaFoldDB" id="A0A9Q3VZ44"/>
<dbReference type="Gene3D" id="3.40.50.720">
    <property type="entry name" value="NAD(P)-binding Rossmann-like Domain"/>
    <property type="match status" value="1"/>
</dbReference>
<dbReference type="Pfam" id="PF13561">
    <property type="entry name" value="adh_short_C2"/>
    <property type="match status" value="1"/>
</dbReference>
<dbReference type="CDD" id="cd05233">
    <property type="entry name" value="SDR_c"/>
    <property type="match status" value="1"/>
</dbReference>
<comment type="similarity">
    <text evidence="1">Belongs to the short-chain dehydrogenases/reductases (SDR) family.</text>
</comment>
<dbReference type="RefSeq" id="WP_232654553.1">
    <property type="nucleotide sequence ID" value="NZ_JAJSBI010000030.1"/>
</dbReference>
<dbReference type="SUPFAM" id="SSF51735">
    <property type="entry name" value="NAD(P)-binding Rossmann-fold domains"/>
    <property type="match status" value="1"/>
</dbReference>
<reference evidence="3" key="1">
    <citation type="submission" date="2021-12" db="EMBL/GenBank/DDBJ databases">
        <authorList>
            <person name="Lee J.-H."/>
            <person name="Kim S.-B."/>
        </authorList>
    </citation>
    <scope>NUCLEOTIDE SEQUENCE</scope>
    <source>
        <strain evidence="3">NR30</strain>
    </source>
</reference>
<protein>
    <submittedName>
        <fullName evidence="3">SDR family oxidoreductase</fullName>
    </submittedName>
</protein>
<dbReference type="InterPro" id="IPR002347">
    <property type="entry name" value="SDR_fam"/>
</dbReference>
<dbReference type="PRINTS" id="PR00081">
    <property type="entry name" value="GDHRDH"/>
</dbReference>
<organism evidence="3 4">
    <name type="scientific">Streptomyces guryensis</name>
    <dbReference type="NCBI Taxonomy" id="2886947"/>
    <lineage>
        <taxon>Bacteria</taxon>
        <taxon>Bacillati</taxon>
        <taxon>Actinomycetota</taxon>
        <taxon>Actinomycetes</taxon>
        <taxon>Kitasatosporales</taxon>
        <taxon>Streptomycetaceae</taxon>
        <taxon>Streptomyces</taxon>
    </lineage>
</organism>
<dbReference type="PANTHER" id="PTHR43477">
    <property type="entry name" value="DIHYDROANTICAPSIN 7-DEHYDROGENASE"/>
    <property type="match status" value="1"/>
</dbReference>
<evidence type="ECO:0000313" key="3">
    <source>
        <dbReference type="EMBL" id="MCD9879610.1"/>
    </source>
</evidence>
<evidence type="ECO:0000313" key="4">
    <source>
        <dbReference type="Proteomes" id="UP001108029"/>
    </source>
</evidence>
<dbReference type="GO" id="GO:0016491">
    <property type="term" value="F:oxidoreductase activity"/>
    <property type="evidence" value="ECO:0007669"/>
    <property type="project" value="UniProtKB-KW"/>
</dbReference>
<dbReference type="InterPro" id="IPR036291">
    <property type="entry name" value="NAD(P)-bd_dom_sf"/>
</dbReference>
<comment type="caution">
    <text evidence="3">The sequence shown here is derived from an EMBL/GenBank/DDBJ whole genome shotgun (WGS) entry which is preliminary data.</text>
</comment>
<dbReference type="PANTHER" id="PTHR43477:SF1">
    <property type="entry name" value="DIHYDROANTICAPSIN 7-DEHYDROGENASE"/>
    <property type="match status" value="1"/>
</dbReference>
<dbReference type="EMBL" id="JAJSBI010000030">
    <property type="protein sequence ID" value="MCD9879610.1"/>
    <property type="molecule type" value="Genomic_DNA"/>
</dbReference>
<gene>
    <name evidence="3" type="ORF">LJ657_39755</name>
</gene>
<accession>A0A9Q3VZ44</accession>
<dbReference type="InterPro" id="IPR051122">
    <property type="entry name" value="SDR_DHRS6-like"/>
</dbReference>